<protein>
    <recommendedName>
        <fullName evidence="3">Outer membrane protein beta-barrel domain-containing protein</fullName>
    </recommendedName>
</protein>
<feature type="signal peptide" evidence="2">
    <location>
        <begin position="1"/>
        <end position="20"/>
    </location>
</feature>
<evidence type="ECO:0000259" key="3">
    <source>
        <dbReference type="Pfam" id="PF13505"/>
    </source>
</evidence>
<comment type="caution">
    <text evidence="4">The sequence shown here is derived from an EMBL/GenBank/DDBJ whole genome shotgun (WGS) entry which is preliminary data.</text>
</comment>
<evidence type="ECO:0000313" key="5">
    <source>
        <dbReference type="Proteomes" id="UP000239872"/>
    </source>
</evidence>
<name>A0A2S7SVJ2_9BACT</name>
<evidence type="ECO:0000256" key="2">
    <source>
        <dbReference type="SAM" id="SignalP"/>
    </source>
</evidence>
<proteinExistence type="predicted"/>
<evidence type="ECO:0000256" key="1">
    <source>
        <dbReference type="ARBA" id="ARBA00022729"/>
    </source>
</evidence>
<organism evidence="4 5">
    <name type="scientific">Flavipsychrobacter stenotrophus</name>
    <dbReference type="NCBI Taxonomy" id="2077091"/>
    <lineage>
        <taxon>Bacteria</taxon>
        <taxon>Pseudomonadati</taxon>
        <taxon>Bacteroidota</taxon>
        <taxon>Chitinophagia</taxon>
        <taxon>Chitinophagales</taxon>
        <taxon>Chitinophagaceae</taxon>
        <taxon>Flavipsychrobacter</taxon>
    </lineage>
</organism>
<accession>A0A2S7SVJ2</accession>
<feature type="domain" description="Outer membrane protein beta-barrel" evidence="3">
    <location>
        <begin position="5"/>
        <end position="210"/>
    </location>
</feature>
<dbReference type="Pfam" id="PF13505">
    <property type="entry name" value="OMP_b-brl"/>
    <property type="match status" value="1"/>
</dbReference>
<dbReference type="InterPro" id="IPR027385">
    <property type="entry name" value="Beta-barrel_OMP"/>
</dbReference>
<dbReference type="Gene3D" id="2.40.160.20">
    <property type="match status" value="1"/>
</dbReference>
<gene>
    <name evidence="4" type="ORF">CJD36_011310</name>
</gene>
<feature type="chain" id="PRO_5015447598" description="Outer membrane protein beta-barrel domain-containing protein" evidence="2">
    <location>
        <begin position="21"/>
        <end position="301"/>
    </location>
</feature>
<dbReference type="RefSeq" id="WP_105039284.1">
    <property type="nucleotide sequence ID" value="NZ_PPSL01000003.1"/>
</dbReference>
<dbReference type="EMBL" id="PPSL01000003">
    <property type="protein sequence ID" value="PQJ10556.1"/>
    <property type="molecule type" value="Genomic_DNA"/>
</dbReference>
<reference evidence="4 5" key="1">
    <citation type="submission" date="2018-01" db="EMBL/GenBank/DDBJ databases">
        <title>A novel member of the phylum Bacteroidetes isolated from glacier ice.</title>
        <authorList>
            <person name="Liu Q."/>
            <person name="Xin Y.-H."/>
        </authorList>
    </citation>
    <scope>NUCLEOTIDE SEQUENCE [LARGE SCALE GENOMIC DNA]</scope>
    <source>
        <strain evidence="4 5">RB1R16</strain>
    </source>
</reference>
<dbReference type="Proteomes" id="UP000239872">
    <property type="component" value="Unassembled WGS sequence"/>
</dbReference>
<dbReference type="InterPro" id="IPR011250">
    <property type="entry name" value="OMP/PagP_B-barrel"/>
</dbReference>
<dbReference type="AlphaFoldDB" id="A0A2S7SVJ2"/>
<keyword evidence="1 2" id="KW-0732">Signal</keyword>
<dbReference type="OrthoDB" id="1322659at2"/>
<evidence type="ECO:0000313" key="4">
    <source>
        <dbReference type="EMBL" id="PQJ10556.1"/>
    </source>
</evidence>
<keyword evidence="5" id="KW-1185">Reference proteome</keyword>
<sequence>MKKLLLLCTATLALQSISYAQQLYTRIGLGYAIPQAGQTMDGTATPYNGSAVNSSPAGNTTYSLKNMSFGAGVHGDLGFGYMFNKHVGIDVSLDFLLSAKQYTGTIGNVLVDSVPSNVNMNQKGKCTLFIPALVLQSDGEKMNLYTRVGIALPLRSRVTWDEVYVNLPGTGATEVVDFTWEIKNKLSLGLTAAVGAKFAVNNKMKFWCEMGFLSFAPYAKEANLTEVSVNGQGGYLNQISSAQRVITYSTAFTGRTNDFFHQPAYSQPFSNFSINAGLSFDLQNNGRGRQRGKNDVKSRRR</sequence>
<dbReference type="SUPFAM" id="SSF56925">
    <property type="entry name" value="OMPA-like"/>
    <property type="match status" value="1"/>
</dbReference>